<dbReference type="PANTHER" id="PTHR43553">
    <property type="entry name" value="HEAVY METAL TRANSPORTER"/>
    <property type="match status" value="1"/>
</dbReference>
<dbReference type="EMBL" id="SOAZ01000004">
    <property type="protein sequence ID" value="TDT62331.1"/>
    <property type="molecule type" value="Genomic_DNA"/>
</dbReference>
<evidence type="ECO:0000313" key="11">
    <source>
        <dbReference type="Proteomes" id="UP000295325"/>
    </source>
</evidence>
<reference evidence="10 11" key="1">
    <citation type="submission" date="2019-03" db="EMBL/GenBank/DDBJ databases">
        <title>Genomic Encyclopedia of Type Strains, Phase IV (KMG-IV): sequencing the most valuable type-strain genomes for metagenomic binning, comparative biology and taxonomic classification.</title>
        <authorList>
            <person name="Goeker M."/>
        </authorList>
    </citation>
    <scope>NUCLEOTIDE SEQUENCE [LARGE SCALE GENOMIC DNA]</scope>
    <source>
        <strain evidence="10 11">DSM 24455</strain>
    </source>
</reference>
<dbReference type="GO" id="GO:0005524">
    <property type="term" value="F:ATP binding"/>
    <property type="evidence" value="ECO:0007669"/>
    <property type="project" value="UniProtKB-KW"/>
</dbReference>
<dbReference type="InterPro" id="IPR027417">
    <property type="entry name" value="P-loop_NTPase"/>
</dbReference>
<evidence type="ECO:0000256" key="4">
    <source>
        <dbReference type="ARBA" id="ARBA00022475"/>
    </source>
</evidence>
<dbReference type="PROSITE" id="PS50893">
    <property type="entry name" value="ABC_TRANSPORTER_2"/>
    <property type="match status" value="1"/>
</dbReference>
<evidence type="ECO:0000259" key="9">
    <source>
        <dbReference type="PROSITE" id="PS50893"/>
    </source>
</evidence>
<dbReference type="InterPro" id="IPR050095">
    <property type="entry name" value="ECF_ABC_transporter_ATP-bd"/>
</dbReference>
<dbReference type="GO" id="GO:0043190">
    <property type="term" value="C:ATP-binding cassette (ABC) transporter complex"/>
    <property type="evidence" value="ECO:0007669"/>
    <property type="project" value="TreeGrafter"/>
</dbReference>
<dbReference type="AlphaFoldDB" id="A0A4R7KT00"/>
<sequence>MIEIRNISFSYKDAPALKDINLYIAKGESIALIGPNGSGKSTLLKIINGILFPQRGEYFFDGTSITAKRLEDNAFSKKFHKRIGFVFQSSDSQLFNPTVYDEIAFAPRQMGLSEGEIERRVSDLLKLLQIEELRCRVPYHLSGGEKRKVAVASVLAHNPDVLVLDEPMNGLDPKTKRFLRDLLIKLNSHGKTIICSTHDFEYVDGVFKRAVVFSKEHTIIRDDEYGRIISDDEFLYENNIK</sequence>
<keyword evidence="11" id="KW-1185">Reference proteome</keyword>
<evidence type="ECO:0000256" key="1">
    <source>
        <dbReference type="ARBA" id="ARBA00004202"/>
    </source>
</evidence>
<protein>
    <submittedName>
        <fullName evidence="10">Cobalt/nickel transport system ATP-binding protein</fullName>
    </submittedName>
</protein>
<gene>
    <name evidence="10" type="ORF">EDD71_10455</name>
</gene>
<comment type="subcellular location">
    <subcellularLocation>
        <location evidence="1">Cell membrane</location>
        <topology evidence="1">Peripheral membrane protein</topology>
    </subcellularLocation>
</comment>
<dbReference type="InterPro" id="IPR015856">
    <property type="entry name" value="ABC_transpr_CbiO/EcfA_su"/>
</dbReference>
<dbReference type="InterPro" id="IPR017871">
    <property type="entry name" value="ABC_transporter-like_CS"/>
</dbReference>
<evidence type="ECO:0000256" key="3">
    <source>
        <dbReference type="ARBA" id="ARBA00022448"/>
    </source>
</evidence>
<dbReference type="SUPFAM" id="SSF52540">
    <property type="entry name" value="P-loop containing nucleoside triphosphate hydrolases"/>
    <property type="match status" value="1"/>
</dbReference>
<dbReference type="InterPro" id="IPR003439">
    <property type="entry name" value="ABC_transporter-like_ATP-bd"/>
</dbReference>
<evidence type="ECO:0000313" key="10">
    <source>
        <dbReference type="EMBL" id="TDT62331.1"/>
    </source>
</evidence>
<evidence type="ECO:0000256" key="2">
    <source>
        <dbReference type="ARBA" id="ARBA00005417"/>
    </source>
</evidence>
<keyword evidence="7" id="KW-1278">Translocase</keyword>
<dbReference type="PANTHER" id="PTHR43553:SF27">
    <property type="entry name" value="ENERGY-COUPLING FACTOR TRANSPORTER ATP-BINDING PROTEIN ECFA2"/>
    <property type="match status" value="1"/>
</dbReference>
<keyword evidence="3" id="KW-0813">Transport</keyword>
<evidence type="ECO:0000256" key="7">
    <source>
        <dbReference type="ARBA" id="ARBA00022967"/>
    </source>
</evidence>
<keyword evidence="4" id="KW-1003">Cell membrane</keyword>
<keyword evidence="5" id="KW-0547">Nucleotide-binding</keyword>
<dbReference type="FunFam" id="3.40.50.300:FF:000224">
    <property type="entry name" value="Energy-coupling factor transporter ATP-binding protein EcfA"/>
    <property type="match status" value="1"/>
</dbReference>
<comment type="similarity">
    <text evidence="2">Belongs to the ABC transporter superfamily.</text>
</comment>
<comment type="caution">
    <text evidence="10">The sequence shown here is derived from an EMBL/GenBank/DDBJ whole genome shotgun (WGS) entry which is preliminary data.</text>
</comment>
<evidence type="ECO:0000256" key="6">
    <source>
        <dbReference type="ARBA" id="ARBA00022840"/>
    </source>
</evidence>
<dbReference type="Pfam" id="PF00005">
    <property type="entry name" value="ABC_tran"/>
    <property type="match status" value="1"/>
</dbReference>
<organism evidence="10 11">
    <name type="scientific">Fonticella tunisiensis</name>
    <dbReference type="NCBI Taxonomy" id="1096341"/>
    <lineage>
        <taxon>Bacteria</taxon>
        <taxon>Bacillati</taxon>
        <taxon>Bacillota</taxon>
        <taxon>Clostridia</taxon>
        <taxon>Eubacteriales</taxon>
        <taxon>Clostridiaceae</taxon>
        <taxon>Fonticella</taxon>
    </lineage>
</organism>
<dbReference type="Proteomes" id="UP000295325">
    <property type="component" value="Unassembled WGS sequence"/>
</dbReference>
<dbReference type="SMART" id="SM00382">
    <property type="entry name" value="AAA"/>
    <property type="match status" value="1"/>
</dbReference>
<dbReference type="OrthoDB" id="9784332at2"/>
<evidence type="ECO:0000256" key="8">
    <source>
        <dbReference type="ARBA" id="ARBA00023136"/>
    </source>
</evidence>
<dbReference type="GO" id="GO:0016887">
    <property type="term" value="F:ATP hydrolysis activity"/>
    <property type="evidence" value="ECO:0007669"/>
    <property type="project" value="InterPro"/>
</dbReference>
<proteinExistence type="inferred from homology"/>
<evidence type="ECO:0000256" key="5">
    <source>
        <dbReference type="ARBA" id="ARBA00022741"/>
    </source>
</evidence>
<feature type="domain" description="ABC transporter" evidence="9">
    <location>
        <begin position="2"/>
        <end position="240"/>
    </location>
</feature>
<keyword evidence="6 10" id="KW-0067">ATP-binding</keyword>
<dbReference type="RefSeq" id="WP_133627334.1">
    <property type="nucleotide sequence ID" value="NZ_SOAZ01000004.1"/>
</dbReference>
<dbReference type="PROSITE" id="PS00211">
    <property type="entry name" value="ABC_TRANSPORTER_1"/>
    <property type="match status" value="1"/>
</dbReference>
<dbReference type="Gene3D" id="3.40.50.300">
    <property type="entry name" value="P-loop containing nucleotide triphosphate hydrolases"/>
    <property type="match status" value="1"/>
</dbReference>
<dbReference type="CDD" id="cd03225">
    <property type="entry name" value="ABC_cobalt_CbiO_domain1"/>
    <property type="match status" value="1"/>
</dbReference>
<keyword evidence="8" id="KW-0472">Membrane</keyword>
<accession>A0A4R7KT00</accession>
<dbReference type="InterPro" id="IPR003593">
    <property type="entry name" value="AAA+_ATPase"/>
</dbReference>
<name>A0A4R7KT00_9CLOT</name>
<dbReference type="GO" id="GO:0042626">
    <property type="term" value="F:ATPase-coupled transmembrane transporter activity"/>
    <property type="evidence" value="ECO:0007669"/>
    <property type="project" value="TreeGrafter"/>
</dbReference>